<gene>
    <name evidence="2" type="ORF">SAMN04487995_5014</name>
</gene>
<feature type="transmembrane region" description="Helical" evidence="1">
    <location>
        <begin position="176"/>
        <end position="207"/>
    </location>
</feature>
<keyword evidence="1" id="KW-1133">Transmembrane helix</keyword>
<dbReference type="InterPro" id="IPR045691">
    <property type="entry name" value="DUF6056"/>
</dbReference>
<feature type="transmembrane region" description="Helical" evidence="1">
    <location>
        <begin position="116"/>
        <end position="134"/>
    </location>
</feature>
<feature type="transmembrane region" description="Helical" evidence="1">
    <location>
        <begin position="140"/>
        <end position="164"/>
    </location>
</feature>
<dbReference type="OrthoDB" id="1081881at2"/>
<keyword evidence="1" id="KW-0812">Transmembrane</keyword>
<feature type="transmembrane region" description="Helical" evidence="1">
    <location>
        <begin position="79"/>
        <end position="104"/>
    </location>
</feature>
<dbReference type="RefSeq" id="WP_090339583.1">
    <property type="nucleotide sequence ID" value="NZ_FNXY01000008.1"/>
</dbReference>
<sequence>MNRFYKKYRTVGNSINMLLLLSVLLPLLALSYFNHPSPADDYCYIDTVFKYSWLEAMNFYYSGWTGRYFGIFLNHSNPLLFHSIIGFKVLPVILFAGLIFALYNLFRHLTPTLSRAAHLGFAGIVFFLYILKMASIVEGFYWMASFVTYTVPNIFTLLWVSVVLDWYRQDTKKMLLAVLANFFIFAVIGCSETNLLIMIVLLAALWFYRLVFHQKTDGLMISMLIVAGISCYFFFMAPGNQARLDGNPLSRNFSFSLISSFKYLAVSSFSWIFKTPLLIFSLAWLIVLSKISVGARKYFSMPVWFAVLLYIGVLSAQIFPSYYGIGIDPSSRAVNCVYLFFLIGWFYVVGVIFHYCNRKYSGQFPLSFLRYGVLYSLLVVSIAFSFFRSTNVKMIYSDLFKGRAAAFSKETEERYALIKSSKDAVVYLPPIKTRPLSLYFDDIQENKQFLWNKCMAGYFGKEAIIMVDKHE</sequence>
<evidence type="ECO:0000313" key="3">
    <source>
        <dbReference type="Proteomes" id="UP000199532"/>
    </source>
</evidence>
<dbReference type="Proteomes" id="UP000199532">
    <property type="component" value="Unassembled WGS sequence"/>
</dbReference>
<proteinExistence type="predicted"/>
<feature type="transmembrane region" description="Helical" evidence="1">
    <location>
        <begin position="368"/>
        <end position="387"/>
    </location>
</feature>
<dbReference type="STRING" id="408657.SAMN04487995_5014"/>
<keyword evidence="3" id="KW-1185">Reference proteome</keyword>
<name>A0A1H6ZLF9_9BACT</name>
<dbReference type="Pfam" id="PF19528">
    <property type="entry name" value="DUF6056"/>
    <property type="match status" value="1"/>
</dbReference>
<accession>A0A1H6ZLF9</accession>
<dbReference type="AlphaFoldDB" id="A0A1H6ZLF9"/>
<dbReference type="EMBL" id="FNXY01000008">
    <property type="protein sequence ID" value="SEJ49655.1"/>
    <property type="molecule type" value="Genomic_DNA"/>
</dbReference>
<feature type="transmembrane region" description="Helical" evidence="1">
    <location>
        <begin position="337"/>
        <end position="356"/>
    </location>
</feature>
<evidence type="ECO:0000256" key="1">
    <source>
        <dbReference type="SAM" id="Phobius"/>
    </source>
</evidence>
<keyword evidence="1" id="KW-0472">Membrane</keyword>
<feature type="transmembrane region" description="Helical" evidence="1">
    <location>
        <begin position="271"/>
        <end position="291"/>
    </location>
</feature>
<protein>
    <recommendedName>
        <fullName evidence="4">4-amino-4-deoxy-L-arabinose transferase</fullName>
    </recommendedName>
</protein>
<feature type="transmembrane region" description="Helical" evidence="1">
    <location>
        <begin position="303"/>
        <end position="325"/>
    </location>
</feature>
<organism evidence="2 3">
    <name type="scientific">Dyadobacter koreensis</name>
    <dbReference type="NCBI Taxonomy" id="408657"/>
    <lineage>
        <taxon>Bacteria</taxon>
        <taxon>Pseudomonadati</taxon>
        <taxon>Bacteroidota</taxon>
        <taxon>Cytophagia</taxon>
        <taxon>Cytophagales</taxon>
        <taxon>Spirosomataceae</taxon>
        <taxon>Dyadobacter</taxon>
    </lineage>
</organism>
<feature type="transmembrane region" description="Helical" evidence="1">
    <location>
        <begin position="219"/>
        <end position="237"/>
    </location>
</feature>
<evidence type="ECO:0000313" key="2">
    <source>
        <dbReference type="EMBL" id="SEJ49655.1"/>
    </source>
</evidence>
<evidence type="ECO:0008006" key="4">
    <source>
        <dbReference type="Google" id="ProtNLM"/>
    </source>
</evidence>
<reference evidence="2 3" key="1">
    <citation type="submission" date="2016-10" db="EMBL/GenBank/DDBJ databases">
        <authorList>
            <person name="de Groot N.N."/>
        </authorList>
    </citation>
    <scope>NUCLEOTIDE SEQUENCE [LARGE SCALE GENOMIC DNA]</scope>
    <source>
        <strain evidence="2 3">DSM 19938</strain>
    </source>
</reference>